<dbReference type="Pfam" id="PF13432">
    <property type="entry name" value="TPR_16"/>
    <property type="match status" value="1"/>
</dbReference>
<dbReference type="Pfam" id="PF14559">
    <property type="entry name" value="TPR_19"/>
    <property type="match status" value="1"/>
</dbReference>
<dbReference type="OrthoDB" id="2329209at2"/>
<dbReference type="SMART" id="SM00028">
    <property type="entry name" value="TPR"/>
    <property type="match status" value="4"/>
</dbReference>
<keyword evidence="5" id="KW-1185">Reference proteome</keyword>
<dbReference type="InterPro" id="IPR051685">
    <property type="entry name" value="Ycf3/AcsC/BcsC/TPR_MFPF"/>
</dbReference>
<dbReference type="InterPro" id="IPR019734">
    <property type="entry name" value="TPR_rpt"/>
</dbReference>
<dbReference type="PANTHER" id="PTHR44943:SF8">
    <property type="entry name" value="TPR REPEAT-CONTAINING PROTEIN MJ0263"/>
    <property type="match status" value="1"/>
</dbReference>
<keyword evidence="2 3" id="KW-0802">TPR repeat</keyword>
<dbReference type="Gene3D" id="1.25.40.10">
    <property type="entry name" value="Tetratricopeptide repeat domain"/>
    <property type="match status" value="2"/>
</dbReference>
<dbReference type="InterPro" id="IPR011990">
    <property type="entry name" value="TPR-like_helical_dom_sf"/>
</dbReference>
<gene>
    <name evidence="4" type="ORF">FC27_GL001438</name>
</gene>
<reference evidence="4 5" key="1">
    <citation type="journal article" date="2015" name="Genome Announc.">
        <title>Expanding the biotechnology potential of lactobacilli through comparative genomics of 213 strains and associated genera.</title>
        <authorList>
            <person name="Sun Z."/>
            <person name="Harris H.M."/>
            <person name="McCann A."/>
            <person name="Guo C."/>
            <person name="Argimon S."/>
            <person name="Zhang W."/>
            <person name="Yang X."/>
            <person name="Jeffery I.B."/>
            <person name="Cooney J.C."/>
            <person name="Kagawa T.F."/>
            <person name="Liu W."/>
            <person name="Song Y."/>
            <person name="Salvetti E."/>
            <person name="Wrobel A."/>
            <person name="Rasinkangas P."/>
            <person name="Parkhill J."/>
            <person name="Rea M.C."/>
            <person name="O'Sullivan O."/>
            <person name="Ritari J."/>
            <person name="Douillard F.P."/>
            <person name="Paul Ross R."/>
            <person name="Yang R."/>
            <person name="Briner A.E."/>
            <person name="Felis G.E."/>
            <person name="de Vos W.M."/>
            <person name="Barrangou R."/>
            <person name="Klaenhammer T.R."/>
            <person name="Caufield P.W."/>
            <person name="Cui Y."/>
            <person name="Zhang H."/>
            <person name="O'Toole P.W."/>
        </authorList>
    </citation>
    <scope>NUCLEOTIDE SEQUENCE [LARGE SCALE GENOMIC DNA]</scope>
    <source>
        <strain evidence="4 5">DSM 14857</strain>
    </source>
</reference>
<dbReference type="STRING" id="1423815.FC27_GL001438"/>
<dbReference type="PROSITE" id="PS50005">
    <property type="entry name" value="TPR"/>
    <property type="match status" value="2"/>
</dbReference>
<name>A0A0R1SFP8_9LACO</name>
<sequence>MNKEQEAKKRHIHELVKKLDKDNHQLDVTLELSTELVSVGDVEQAEELLLRSLTIFPKNPQLIYNLGNVYYTAGKYDKADDIFDQLIKKDFGFEAYFMKAKTLNEQGKTSIAIAFALTASEKNPQDVDSSELLADLLMANGNFDSAIGIYQKAIQIKPKAKYYFNIGICSMNLEKPYQEYLNKARQLDEKYYLEHEKKLADLQKYLQENGEKND</sequence>
<evidence type="ECO:0000313" key="5">
    <source>
        <dbReference type="Proteomes" id="UP000051647"/>
    </source>
</evidence>
<dbReference type="SUPFAM" id="SSF48452">
    <property type="entry name" value="TPR-like"/>
    <property type="match status" value="1"/>
</dbReference>
<dbReference type="RefSeq" id="WP_010623851.1">
    <property type="nucleotide sequence ID" value="NZ_AZFA01000003.1"/>
</dbReference>
<dbReference type="AlphaFoldDB" id="A0A0R1SFP8"/>
<dbReference type="Proteomes" id="UP000051647">
    <property type="component" value="Unassembled WGS sequence"/>
</dbReference>
<keyword evidence="1" id="KW-0677">Repeat</keyword>
<comment type="caution">
    <text evidence="4">The sequence shown here is derived from an EMBL/GenBank/DDBJ whole genome shotgun (WGS) entry which is preliminary data.</text>
</comment>
<evidence type="ECO:0000256" key="1">
    <source>
        <dbReference type="ARBA" id="ARBA00022737"/>
    </source>
</evidence>
<protein>
    <submittedName>
        <fullName evidence="4">Uncharacterized protein</fullName>
    </submittedName>
</protein>
<proteinExistence type="predicted"/>
<evidence type="ECO:0000256" key="3">
    <source>
        <dbReference type="PROSITE-ProRule" id="PRU00339"/>
    </source>
</evidence>
<dbReference type="EMBL" id="AZFA01000003">
    <property type="protein sequence ID" value="KRL67900.1"/>
    <property type="molecule type" value="Genomic_DNA"/>
</dbReference>
<dbReference type="PATRIC" id="fig|1423815.3.peg.1474"/>
<feature type="repeat" description="TPR" evidence="3">
    <location>
        <begin position="60"/>
        <end position="93"/>
    </location>
</feature>
<evidence type="ECO:0000313" key="4">
    <source>
        <dbReference type="EMBL" id="KRL67900.1"/>
    </source>
</evidence>
<dbReference type="PANTHER" id="PTHR44943">
    <property type="entry name" value="CELLULOSE SYNTHASE OPERON PROTEIN C"/>
    <property type="match status" value="1"/>
</dbReference>
<accession>A0A0R1SFP8</accession>
<dbReference type="eggNOG" id="COG0457">
    <property type="taxonomic scope" value="Bacteria"/>
</dbReference>
<organism evidence="4 5">
    <name type="scientific">Companilactobacillus versmoldensis DSM 14857 = KCTC 3814</name>
    <dbReference type="NCBI Taxonomy" id="1423815"/>
    <lineage>
        <taxon>Bacteria</taxon>
        <taxon>Bacillati</taxon>
        <taxon>Bacillota</taxon>
        <taxon>Bacilli</taxon>
        <taxon>Lactobacillales</taxon>
        <taxon>Lactobacillaceae</taxon>
        <taxon>Companilactobacillus</taxon>
    </lineage>
</organism>
<feature type="repeat" description="TPR" evidence="3">
    <location>
        <begin position="127"/>
        <end position="160"/>
    </location>
</feature>
<evidence type="ECO:0000256" key="2">
    <source>
        <dbReference type="ARBA" id="ARBA00022803"/>
    </source>
</evidence>